<dbReference type="PANTHER" id="PTHR47506">
    <property type="entry name" value="TRANSCRIPTIONAL REGULATORY PROTEIN"/>
    <property type="match status" value="1"/>
</dbReference>
<dbReference type="Gene3D" id="1.10.10.60">
    <property type="entry name" value="Homeodomain-like"/>
    <property type="match status" value="1"/>
</dbReference>
<evidence type="ECO:0000313" key="6">
    <source>
        <dbReference type="EMBL" id="STQ33005.1"/>
    </source>
</evidence>
<keyword evidence="2 4" id="KW-0238">DNA-binding</keyword>
<dbReference type="PROSITE" id="PS50977">
    <property type="entry name" value="HTH_TETR_2"/>
    <property type="match status" value="1"/>
</dbReference>
<protein>
    <submittedName>
        <fullName evidence="6">Intercellular adhesion protein R</fullName>
    </submittedName>
</protein>
<dbReference type="Proteomes" id="UP000254070">
    <property type="component" value="Unassembled WGS sequence"/>
</dbReference>
<evidence type="ECO:0000259" key="5">
    <source>
        <dbReference type="PROSITE" id="PS50977"/>
    </source>
</evidence>
<organism evidence="6 7">
    <name type="scientific">Enterococcus durans</name>
    <dbReference type="NCBI Taxonomy" id="53345"/>
    <lineage>
        <taxon>Bacteria</taxon>
        <taxon>Bacillati</taxon>
        <taxon>Bacillota</taxon>
        <taxon>Bacilli</taxon>
        <taxon>Lactobacillales</taxon>
        <taxon>Enterococcaceae</taxon>
        <taxon>Enterococcus</taxon>
    </lineage>
</organism>
<dbReference type="SUPFAM" id="SSF46689">
    <property type="entry name" value="Homeodomain-like"/>
    <property type="match status" value="1"/>
</dbReference>
<dbReference type="InterPro" id="IPR009057">
    <property type="entry name" value="Homeodomain-like_sf"/>
</dbReference>
<accession>A0A377MRK8</accession>
<reference evidence="6 7" key="1">
    <citation type="submission" date="2018-06" db="EMBL/GenBank/DDBJ databases">
        <authorList>
            <consortium name="Pathogen Informatics"/>
            <person name="Doyle S."/>
        </authorList>
    </citation>
    <scope>NUCLEOTIDE SEQUENCE [LARGE SCALE GENOMIC DNA]</scope>
    <source>
        <strain evidence="6 7">NCTC8129</strain>
    </source>
</reference>
<name>A0A377MRK8_9ENTE</name>
<evidence type="ECO:0000313" key="7">
    <source>
        <dbReference type="Proteomes" id="UP000254070"/>
    </source>
</evidence>
<feature type="DNA-binding region" description="H-T-H motif" evidence="4">
    <location>
        <begin position="29"/>
        <end position="48"/>
    </location>
</feature>
<evidence type="ECO:0000256" key="2">
    <source>
        <dbReference type="ARBA" id="ARBA00023125"/>
    </source>
</evidence>
<keyword evidence="1" id="KW-0805">Transcription regulation</keyword>
<dbReference type="PANTHER" id="PTHR47506:SF1">
    <property type="entry name" value="HTH-TYPE TRANSCRIPTIONAL REGULATOR YJDC"/>
    <property type="match status" value="1"/>
</dbReference>
<evidence type="ECO:0000256" key="3">
    <source>
        <dbReference type="ARBA" id="ARBA00023163"/>
    </source>
</evidence>
<dbReference type="EMBL" id="UGIF01000003">
    <property type="protein sequence ID" value="STQ33005.1"/>
    <property type="molecule type" value="Genomic_DNA"/>
</dbReference>
<dbReference type="Pfam" id="PF00440">
    <property type="entry name" value="TetR_N"/>
    <property type="match status" value="1"/>
</dbReference>
<sequence>MGRKKTYETYLVLLKMGEIFIERGYEATSLDDLERETGLLRGSLYREFGSKRTMFELTLKEYLKRKPNSNMTLDLLLIGFQELSARDRSLRTFLKEWYDSQCNSSVSELLGNRLIERSKILDESE</sequence>
<dbReference type="GO" id="GO:0003677">
    <property type="term" value="F:DNA binding"/>
    <property type="evidence" value="ECO:0007669"/>
    <property type="project" value="UniProtKB-UniRule"/>
</dbReference>
<dbReference type="AlphaFoldDB" id="A0A377MRK8"/>
<evidence type="ECO:0000256" key="4">
    <source>
        <dbReference type="PROSITE-ProRule" id="PRU00335"/>
    </source>
</evidence>
<keyword evidence="3" id="KW-0804">Transcription</keyword>
<gene>
    <name evidence="6" type="primary">icaR</name>
    <name evidence="6" type="ORF">NCTC8129_03215</name>
</gene>
<evidence type="ECO:0000256" key="1">
    <source>
        <dbReference type="ARBA" id="ARBA00023015"/>
    </source>
</evidence>
<feature type="domain" description="HTH tetR-type" evidence="5">
    <location>
        <begin position="6"/>
        <end position="66"/>
    </location>
</feature>
<proteinExistence type="predicted"/>
<dbReference type="InterPro" id="IPR001647">
    <property type="entry name" value="HTH_TetR"/>
</dbReference>